<evidence type="ECO:0000313" key="3">
    <source>
        <dbReference type="WBParaSite" id="TASK_0001013901-mRNA-1"/>
    </source>
</evidence>
<dbReference type="AlphaFoldDB" id="A0A0R3WGZ6"/>
<gene>
    <name evidence="1" type="ORF">TASK_LOCUS10140</name>
</gene>
<evidence type="ECO:0000313" key="2">
    <source>
        <dbReference type="Proteomes" id="UP000282613"/>
    </source>
</evidence>
<organism evidence="3">
    <name type="scientific">Taenia asiatica</name>
    <name type="common">Asian tapeworm</name>
    <dbReference type="NCBI Taxonomy" id="60517"/>
    <lineage>
        <taxon>Eukaryota</taxon>
        <taxon>Metazoa</taxon>
        <taxon>Spiralia</taxon>
        <taxon>Lophotrochozoa</taxon>
        <taxon>Platyhelminthes</taxon>
        <taxon>Cestoda</taxon>
        <taxon>Eucestoda</taxon>
        <taxon>Cyclophyllidea</taxon>
        <taxon>Taeniidae</taxon>
        <taxon>Taenia</taxon>
    </lineage>
</organism>
<evidence type="ECO:0000313" key="1">
    <source>
        <dbReference type="EMBL" id="VDK49022.1"/>
    </source>
</evidence>
<dbReference type="Proteomes" id="UP000282613">
    <property type="component" value="Unassembled WGS sequence"/>
</dbReference>
<keyword evidence="2" id="KW-1185">Reference proteome</keyword>
<sequence length="187" mass="20675">MTQRLTISYADLDNTATAYQPSPSTLDARVWSKSTLNLTSLNNSVPTAASAPQPALAPVEIDQMIFKKTKGDVMLPFLPPSVQHKLHSFSHKIEFKVRNGASSIKEMALKIYWESNARTAILVRKGDIDDICNAFFKAAVVPMYNMGDLFEQQKTRTSLATDYTRMASTPTKPGPPKCCLSAYCHPC</sequence>
<reference evidence="1 2" key="2">
    <citation type="submission" date="2018-11" db="EMBL/GenBank/DDBJ databases">
        <authorList>
            <consortium name="Pathogen Informatics"/>
        </authorList>
    </citation>
    <scope>NUCLEOTIDE SEQUENCE [LARGE SCALE GENOMIC DNA]</scope>
</reference>
<name>A0A0R3WGZ6_TAEAS</name>
<dbReference type="WBParaSite" id="TASK_0001013901-mRNA-1">
    <property type="protein sequence ID" value="TASK_0001013901-mRNA-1"/>
    <property type="gene ID" value="TASK_0001013901"/>
</dbReference>
<proteinExistence type="predicted"/>
<accession>A0A0R3WGZ6</accession>
<protein>
    <submittedName>
        <fullName evidence="3">Major sperm protein</fullName>
    </submittedName>
</protein>
<reference evidence="3" key="1">
    <citation type="submission" date="2017-02" db="UniProtKB">
        <authorList>
            <consortium name="WormBaseParasite"/>
        </authorList>
    </citation>
    <scope>IDENTIFICATION</scope>
</reference>
<dbReference type="EMBL" id="UYRS01020527">
    <property type="protein sequence ID" value="VDK49022.1"/>
    <property type="molecule type" value="Genomic_DNA"/>
</dbReference>